<dbReference type="EMBL" id="NDWU01000005">
    <property type="protein sequence ID" value="PUA32989.1"/>
    <property type="molecule type" value="Genomic_DNA"/>
</dbReference>
<comment type="caution">
    <text evidence="1">The sequence shown here is derived from an EMBL/GenBank/DDBJ whole genome shotgun (WGS) entry which is preliminary data.</text>
</comment>
<evidence type="ECO:0000313" key="1">
    <source>
        <dbReference type="EMBL" id="PUA32989.1"/>
    </source>
</evidence>
<proteinExistence type="predicted"/>
<accession>A0A2R7Y6N9</accession>
<dbReference type="Proteomes" id="UP000244066">
    <property type="component" value="Unassembled WGS sequence"/>
</dbReference>
<organism evidence="1 2">
    <name type="scientific">Candidatus Terraquivivens tikiterensis</name>
    <dbReference type="NCBI Taxonomy" id="1980982"/>
    <lineage>
        <taxon>Archaea</taxon>
        <taxon>Nitrososphaerota</taxon>
        <taxon>Candidatus Wolframiiraptoraceae</taxon>
        <taxon>Candidatus Terraquivivens</taxon>
    </lineage>
</organism>
<protein>
    <submittedName>
        <fullName evidence="1">Uncharacterized protein</fullName>
    </submittedName>
</protein>
<reference evidence="1 2" key="1">
    <citation type="submission" date="2017-04" db="EMBL/GenBank/DDBJ databases">
        <title>Draft Aigarchaeota genome from a New Zealand hot spring.</title>
        <authorList>
            <person name="Reysenbach A.-L."/>
            <person name="Donaho J.A."/>
            <person name="Gerhart J."/>
            <person name="Kelley J.F."/>
            <person name="Kouba K."/>
            <person name="Podar M."/>
            <person name="Stott M."/>
        </authorList>
    </citation>
    <scope>NUCLEOTIDE SEQUENCE [LARGE SCALE GENOMIC DNA]</scope>
    <source>
        <strain evidence="1">NZ13_MG1</strain>
    </source>
</reference>
<evidence type="ECO:0000313" key="2">
    <source>
        <dbReference type="Proteomes" id="UP000244066"/>
    </source>
</evidence>
<dbReference type="AlphaFoldDB" id="A0A2R7Y6N9"/>
<sequence>MASSSVVGLLVVVCGHCGYVLYEGNELKTLNEILREYAGVCPNCKKSLKPVTQSVKILEEEG</sequence>
<gene>
    <name evidence="1" type="ORF">B9J98_02605</name>
</gene>
<name>A0A2R7Y6N9_9ARCH</name>